<accession>A0A2I0K4J4</accession>
<comment type="caution">
    <text evidence="2">The sequence shown here is derived from an EMBL/GenBank/DDBJ whole genome shotgun (WGS) entry which is preliminary data.</text>
</comment>
<feature type="region of interest" description="Disordered" evidence="1">
    <location>
        <begin position="88"/>
        <end position="121"/>
    </location>
</feature>
<name>A0A2I0K4J4_PUNGR</name>
<dbReference type="EMBL" id="PGOL01000960">
    <property type="protein sequence ID" value="PKI62626.1"/>
    <property type="molecule type" value="Genomic_DNA"/>
</dbReference>
<feature type="compositionally biased region" description="Polar residues" evidence="1">
    <location>
        <begin position="89"/>
        <end position="98"/>
    </location>
</feature>
<protein>
    <submittedName>
        <fullName evidence="2">Uncharacterized protein</fullName>
    </submittedName>
</protein>
<sequence>MAQPTRRESHLHGRTSYRMMGTKTVSKTPYRFYYICSTCLSSRDPAPRAFARTTAHAYLYPRKYSYAAPSHGTCRSYAKNDARVHISPRTLSGHSPFTSIGKGSDQEVPPPPLRSRRWRRSSKPFNIGASISIEIKQHPRANRTFTTVKAHHRQHVMTSPEVLQAARAMADSDFQSLGICRRFTSELESLIIRPGHPQRTTIASAVEPASSITTSNHPNGEAGLRQINTQPPLQ</sequence>
<evidence type="ECO:0000256" key="1">
    <source>
        <dbReference type="SAM" id="MobiDB-lite"/>
    </source>
</evidence>
<proteinExistence type="predicted"/>
<dbReference type="Proteomes" id="UP000233551">
    <property type="component" value="Unassembled WGS sequence"/>
</dbReference>
<feature type="region of interest" description="Disordered" evidence="1">
    <location>
        <begin position="209"/>
        <end position="234"/>
    </location>
</feature>
<gene>
    <name evidence="2" type="ORF">CRG98_016978</name>
</gene>
<evidence type="ECO:0000313" key="2">
    <source>
        <dbReference type="EMBL" id="PKI62626.1"/>
    </source>
</evidence>
<organism evidence="2 3">
    <name type="scientific">Punica granatum</name>
    <name type="common">Pomegranate</name>
    <dbReference type="NCBI Taxonomy" id="22663"/>
    <lineage>
        <taxon>Eukaryota</taxon>
        <taxon>Viridiplantae</taxon>
        <taxon>Streptophyta</taxon>
        <taxon>Embryophyta</taxon>
        <taxon>Tracheophyta</taxon>
        <taxon>Spermatophyta</taxon>
        <taxon>Magnoliopsida</taxon>
        <taxon>eudicotyledons</taxon>
        <taxon>Gunneridae</taxon>
        <taxon>Pentapetalae</taxon>
        <taxon>rosids</taxon>
        <taxon>malvids</taxon>
        <taxon>Myrtales</taxon>
        <taxon>Lythraceae</taxon>
        <taxon>Punica</taxon>
    </lineage>
</organism>
<keyword evidence="3" id="KW-1185">Reference proteome</keyword>
<evidence type="ECO:0000313" key="3">
    <source>
        <dbReference type="Proteomes" id="UP000233551"/>
    </source>
</evidence>
<reference evidence="2 3" key="1">
    <citation type="submission" date="2017-11" db="EMBL/GenBank/DDBJ databases">
        <title>De-novo sequencing of pomegranate (Punica granatum L.) genome.</title>
        <authorList>
            <person name="Akparov Z."/>
            <person name="Amiraslanov A."/>
            <person name="Hajiyeva S."/>
            <person name="Abbasov M."/>
            <person name="Kaur K."/>
            <person name="Hamwieh A."/>
            <person name="Solovyev V."/>
            <person name="Salamov A."/>
            <person name="Braich B."/>
            <person name="Kosarev P."/>
            <person name="Mahmoud A."/>
            <person name="Hajiyev E."/>
            <person name="Babayeva S."/>
            <person name="Izzatullayeva V."/>
            <person name="Mammadov A."/>
            <person name="Mammadov A."/>
            <person name="Sharifova S."/>
            <person name="Ojaghi J."/>
            <person name="Eynullazada K."/>
            <person name="Bayramov B."/>
            <person name="Abdulazimova A."/>
            <person name="Shahmuradov I."/>
        </authorList>
    </citation>
    <scope>NUCLEOTIDE SEQUENCE [LARGE SCALE GENOMIC DNA]</scope>
    <source>
        <strain evidence="3">cv. AG2017</strain>
        <tissue evidence="2">Leaf</tissue>
    </source>
</reference>
<dbReference type="AlphaFoldDB" id="A0A2I0K4J4"/>